<comment type="caution">
    <text evidence="8">The sequence shown here is derived from an EMBL/GenBank/DDBJ whole genome shotgun (WGS) entry which is preliminary data.</text>
</comment>
<feature type="domain" description="Major facilitator superfamily (MFS) profile" evidence="7">
    <location>
        <begin position="1"/>
        <end position="400"/>
    </location>
</feature>
<dbReference type="Proteomes" id="UP001148838">
    <property type="component" value="Unassembled WGS sequence"/>
</dbReference>
<proteinExistence type="predicted"/>
<dbReference type="PROSITE" id="PS00217">
    <property type="entry name" value="SUGAR_TRANSPORT_2"/>
    <property type="match status" value="1"/>
</dbReference>
<dbReference type="EMBL" id="JAJSOF020000027">
    <property type="protein sequence ID" value="KAJ4433616.1"/>
    <property type="molecule type" value="Genomic_DNA"/>
</dbReference>
<evidence type="ECO:0000313" key="9">
    <source>
        <dbReference type="Proteomes" id="UP001148838"/>
    </source>
</evidence>
<feature type="transmembrane region" description="Helical" evidence="6">
    <location>
        <begin position="246"/>
        <end position="267"/>
    </location>
</feature>
<organism evidence="8 9">
    <name type="scientific">Periplaneta americana</name>
    <name type="common">American cockroach</name>
    <name type="synonym">Blatta americana</name>
    <dbReference type="NCBI Taxonomy" id="6978"/>
    <lineage>
        <taxon>Eukaryota</taxon>
        <taxon>Metazoa</taxon>
        <taxon>Ecdysozoa</taxon>
        <taxon>Arthropoda</taxon>
        <taxon>Hexapoda</taxon>
        <taxon>Insecta</taxon>
        <taxon>Pterygota</taxon>
        <taxon>Neoptera</taxon>
        <taxon>Polyneoptera</taxon>
        <taxon>Dictyoptera</taxon>
        <taxon>Blattodea</taxon>
        <taxon>Blattoidea</taxon>
        <taxon>Blattidae</taxon>
        <taxon>Blattinae</taxon>
        <taxon>Periplaneta</taxon>
    </lineage>
</organism>
<feature type="transmembrane region" description="Helical" evidence="6">
    <location>
        <begin position="345"/>
        <end position="365"/>
    </location>
</feature>
<reference evidence="8 9" key="1">
    <citation type="journal article" date="2022" name="Allergy">
        <title>Genome assembly and annotation of Periplaneta americana reveal a comprehensive cockroach allergen profile.</title>
        <authorList>
            <person name="Wang L."/>
            <person name="Xiong Q."/>
            <person name="Saelim N."/>
            <person name="Wang L."/>
            <person name="Nong W."/>
            <person name="Wan A.T."/>
            <person name="Shi M."/>
            <person name="Liu X."/>
            <person name="Cao Q."/>
            <person name="Hui J.H.L."/>
            <person name="Sookrung N."/>
            <person name="Leung T.F."/>
            <person name="Tungtrongchitr A."/>
            <person name="Tsui S.K.W."/>
        </authorList>
    </citation>
    <scope>NUCLEOTIDE SEQUENCE [LARGE SCALE GENOMIC DNA]</scope>
    <source>
        <strain evidence="8">PWHHKU_190912</strain>
    </source>
</reference>
<evidence type="ECO:0000256" key="6">
    <source>
        <dbReference type="SAM" id="Phobius"/>
    </source>
</evidence>
<feature type="region of interest" description="Disordered" evidence="5">
    <location>
        <begin position="665"/>
        <end position="714"/>
    </location>
</feature>
<dbReference type="PANTHER" id="PTHR48021">
    <property type="match status" value="1"/>
</dbReference>
<keyword evidence="4 6" id="KW-0472">Membrane</keyword>
<dbReference type="Pfam" id="PF00083">
    <property type="entry name" value="Sugar_tr"/>
    <property type="match status" value="1"/>
</dbReference>
<evidence type="ECO:0000256" key="5">
    <source>
        <dbReference type="SAM" id="MobiDB-lite"/>
    </source>
</evidence>
<evidence type="ECO:0000256" key="2">
    <source>
        <dbReference type="ARBA" id="ARBA00022692"/>
    </source>
</evidence>
<dbReference type="Gene3D" id="1.20.1250.20">
    <property type="entry name" value="MFS general substrate transporter like domains"/>
    <property type="match status" value="1"/>
</dbReference>
<dbReference type="SUPFAM" id="SSF103473">
    <property type="entry name" value="MFS general substrate transporter"/>
    <property type="match status" value="1"/>
</dbReference>
<feature type="compositionally biased region" description="Polar residues" evidence="5">
    <location>
        <begin position="665"/>
        <end position="695"/>
    </location>
</feature>
<feature type="compositionally biased region" description="Basic and acidic residues" evidence="5">
    <location>
        <begin position="464"/>
        <end position="550"/>
    </location>
</feature>
<evidence type="ECO:0000313" key="8">
    <source>
        <dbReference type="EMBL" id="KAJ4433616.1"/>
    </source>
</evidence>
<feature type="transmembrane region" description="Helical" evidence="6">
    <location>
        <begin position="204"/>
        <end position="226"/>
    </location>
</feature>
<dbReference type="InterPro" id="IPR005829">
    <property type="entry name" value="Sugar_transporter_CS"/>
</dbReference>
<keyword evidence="9" id="KW-1185">Reference proteome</keyword>
<feature type="transmembrane region" description="Helical" evidence="6">
    <location>
        <begin position="274"/>
        <end position="297"/>
    </location>
</feature>
<dbReference type="InterPro" id="IPR005828">
    <property type="entry name" value="MFS_sugar_transport-like"/>
</dbReference>
<feature type="transmembrane region" description="Helical" evidence="6">
    <location>
        <begin position="97"/>
        <end position="117"/>
    </location>
</feature>
<feature type="region of interest" description="Disordered" evidence="5">
    <location>
        <begin position="461"/>
        <end position="565"/>
    </location>
</feature>
<dbReference type="InterPro" id="IPR050549">
    <property type="entry name" value="MFS_Trehalose_Transporter"/>
</dbReference>
<accession>A0ABQ8SHK8</accession>
<evidence type="ECO:0000259" key="7">
    <source>
        <dbReference type="PROSITE" id="PS50850"/>
    </source>
</evidence>
<protein>
    <recommendedName>
        <fullName evidence="7">Major facilitator superfamily (MFS) profile domain-containing protein</fullName>
    </recommendedName>
</protein>
<dbReference type="PANTHER" id="PTHR48021:SF7">
    <property type="entry name" value="RH09188P"/>
    <property type="match status" value="1"/>
</dbReference>
<keyword evidence="2 6" id="KW-0812">Transmembrane</keyword>
<feature type="transmembrane region" description="Helical" evidence="6">
    <location>
        <begin position="309"/>
        <end position="333"/>
    </location>
</feature>
<gene>
    <name evidence="8" type="ORF">ANN_15926</name>
</gene>
<dbReference type="PROSITE" id="PS50850">
    <property type="entry name" value="MFS"/>
    <property type="match status" value="1"/>
</dbReference>
<name>A0ABQ8SHK8_PERAM</name>
<feature type="transmembrane region" description="Helical" evidence="6">
    <location>
        <begin position="123"/>
        <end position="142"/>
    </location>
</feature>
<evidence type="ECO:0000256" key="1">
    <source>
        <dbReference type="ARBA" id="ARBA00004141"/>
    </source>
</evidence>
<dbReference type="InterPro" id="IPR036259">
    <property type="entry name" value="MFS_trans_sf"/>
</dbReference>
<evidence type="ECO:0000256" key="4">
    <source>
        <dbReference type="ARBA" id="ARBA00023136"/>
    </source>
</evidence>
<feature type="transmembrane region" description="Helical" evidence="6">
    <location>
        <begin position="377"/>
        <end position="396"/>
    </location>
</feature>
<keyword evidence="3 6" id="KW-1133">Transmembrane helix</keyword>
<sequence length="736" mass="85007">MAGLCKGGNEPSASVFNIGIPFGNIIGGTLTDRVGRRMVIRITQPLYILGWILLATAQSYQVIIASRVILGVARGMVVDAVLVLLDEHSDAHLRGILSMHMGVFFVVGVLIITGIGTSLEWRATAGVAAVFPIVLFLFTWAVPESPMWLVRNGKTHIASRILVKAWGNHQKNQATRELGIMVSRYKKDNKFPLRTFLQPHVIKSFVTAFLLMKLQICTGVHIFMMYSVDIVSRARHGSQDLLDEYAVTNIAGFFRFAVMILMAWFSLRFKRRTIMLSSAIISGITLLLLAIVITANLKSRYLSERVESWILISLIFLYIAASTGGLLAMPVSLVGELVPSKIRGLASGIIYAVNEVVLGGLLKSYPLMWKTMGVQGMFWLFGCFCFLFALYVFLFVPETHNRTLLQVEEYFQGHNILWQNRPDRFRKENSRQQHLATAQYMPNNSANIKFPIIRNCKRKKREEKRREEKRREEKRREEKRREEKRREEKRREEKREERRRGEREKRREERREREKRREERREKRREEKRREEKRREEKRREEKRREEKRRLPTTMNPKESSDSRGRRLVKVAFEVLNNNPESEYAEEYVMASEEKGIPARSCYAKTLANRAIKETAKEPSDFSGDGCNDYIPLSLKTSDLDECDVPDIQSLQTSCPFSTSVHENDVLTDQPSRAGNCNNASTLNGNIPSAASQHSPAKRKQISDPSKWKRNAQRLKRLKGEEYLTSKEKKRYLRDQ</sequence>
<evidence type="ECO:0000256" key="3">
    <source>
        <dbReference type="ARBA" id="ARBA00022989"/>
    </source>
</evidence>
<dbReference type="InterPro" id="IPR020846">
    <property type="entry name" value="MFS_dom"/>
</dbReference>
<comment type="subcellular location">
    <subcellularLocation>
        <location evidence="1">Membrane</location>
        <topology evidence="1">Multi-pass membrane protein</topology>
    </subcellularLocation>
</comment>